<dbReference type="InterPro" id="IPR051213">
    <property type="entry name" value="START_lipid_transfer"/>
</dbReference>
<dbReference type="InterPro" id="IPR002913">
    <property type="entry name" value="START_lipid-bd_dom"/>
</dbReference>
<evidence type="ECO:0000313" key="7">
    <source>
        <dbReference type="EMBL" id="TNV83057.1"/>
    </source>
</evidence>
<proteinExistence type="predicted"/>
<evidence type="ECO:0000256" key="2">
    <source>
        <dbReference type="ARBA" id="ARBA00022824"/>
    </source>
</evidence>
<comment type="caution">
    <text evidence="7">The sequence shown here is derived from an EMBL/GenBank/DDBJ whole genome shotgun (WGS) entry which is preliminary data.</text>
</comment>
<keyword evidence="4" id="KW-1133">Transmembrane helix</keyword>
<feature type="transmembrane region" description="Helical" evidence="4">
    <location>
        <begin position="259"/>
        <end position="279"/>
    </location>
</feature>
<feature type="compositionally biased region" description="Low complexity" evidence="3">
    <location>
        <begin position="500"/>
        <end position="511"/>
    </location>
</feature>
<evidence type="ECO:0008006" key="9">
    <source>
        <dbReference type="Google" id="ProtNLM"/>
    </source>
</evidence>
<dbReference type="InterPro" id="IPR011993">
    <property type="entry name" value="PH-like_dom_sf"/>
</dbReference>
<evidence type="ECO:0000256" key="1">
    <source>
        <dbReference type="ARBA" id="ARBA00004240"/>
    </source>
</evidence>
<evidence type="ECO:0000259" key="6">
    <source>
        <dbReference type="PROSITE" id="PS50848"/>
    </source>
</evidence>
<dbReference type="GO" id="GO:0008289">
    <property type="term" value="F:lipid binding"/>
    <property type="evidence" value="ECO:0007669"/>
    <property type="project" value="InterPro"/>
</dbReference>
<dbReference type="Proteomes" id="UP000785679">
    <property type="component" value="Unassembled WGS sequence"/>
</dbReference>
<accession>A0A8J8T5E9</accession>
<dbReference type="Gene3D" id="2.30.29.30">
    <property type="entry name" value="Pleckstrin-homology domain (PH domain)/Phosphotyrosine-binding domain (PTB)"/>
    <property type="match status" value="1"/>
</dbReference>
<dbReference type="EMBL" id="RRYP01004210">
    <property type="protein sequence ID" value="TNV83057.1"/>
    <property type="molecule type" value="Genomic_DNA"/>
</dbReference>
<dbReference type="SUPFAM" id="SSF50729">
    <property type="entry name" value="PH domain-like"/>
    <property type="match status" value="1"/>
</dbReference>
<feature type="region of interest" description="Disordered" evidence="3">
    <location>
        <begin position="500"/>
        <end position="519"/>
    </location>
</feature>
<dbReference type="GO" id="GO:0005783">
    <property type="term" value="C:endoplasmic reticulum"/>
    <property type="evidence" value="ECO:0007669"/>
    <property type="project" value="UniProtKB-SubCell"/>
</dbReference>
<dbReference type="Gene3D" id="3.30.530.20">
    <property type="match status" value="1"/>
</dbReference>
<name>A0A8J8T5E9_HALGN</name>
<keyword evidence="4" id="KW-0472">Membrane</keyword>
<sequence length="804" mass="92509">MNTSQSGVIKHTSPNSPFEGQVVLKRRSVWVKRYAKIECGIFSYKKSKHDARTNVAIELQSAKVKYSLTGKTSRNDLIQEHDPAQYNMFIQIKNAHETIVLAFDREADYQQWRSAMDSHASSTIKDDPFFSFNERDCTAVEGKQASVRLTSEFLQMLNQNQFTGYGYAYRKCSKFSLSGSSNMADSELRQVKERLTAFNKMEWHLIDGRDGVLVYSDRRGVNISRTKLVNEALLKIAENKRHGKGLQERATNSHTRVQLFGVIGLTIIYGALNILRYFSRFFYVHSPAIKKYVLTAIVILALKILHSLRIIQIPKIQIKNKSAVVPSAVADPNTLSRFSLKDEFQLKATTVINFTNPEEIALALTNEKSRAYWDVELASAQRKGEDSYLLAYVSVDPFSGRHIQYQEAVRYTFAETFFNQQTTYIIKESVNGGQEEDRYYEIQSVGNRPAFLRVTLYSKITKQMLESRGVALIKSLAALKNFIQASNSIATMPSTAATTAAPAFQSSQQSAENQVQDDEINRGEHEEVKEVEEEQKIPNQLEEVKESMIQNRKNIYYERYRDYLHQIMSKEQWEGLQVKELTSVHERWFKKRDAKRRELDDTLNNTTDWKDLYHNAKDGVQSWERTTDDGFKATLVNFDIEADMEDLLTVVSDNNKYRHIYDSSYQEGHTIERYDNHFCLAYTRIKKVSIVNSREFLIFTSWDVDEQGIVRIVCFQDDEAETLYPRSSNIVRGKIPMAGWLYTPLAEKPGFINIQYLVTTDFAGNVPNFVLIPAYRENSKKILIMRELVKQAKAERLAAKPQKA</sequence>
<feature type="transmembrane region" description="Helical" evidence="4">
    <location>
        <begin position="291"/>
        <end position="311"/>
    </location>
</feature>
<dbReference type="InterPro" id="IPR023393">
    <property type="entry name" value="START-like_dom_sf"/>
</dbReference>
<dbReference type="InterPro" id="IPR001849">
    <property type="entry name" value="PH_domain"/>
</dbReference>
<dbReference type="PANTHER" id="PTHR19308">
    <property type="entry name" value="PHOSPHATIDYLCHOLINE TRANSFER PROTEIN"/>
    <property type="match status" value="1"/>
</dbReference>
<dbReference type="CDD" id="cd00177">
    <property type="entry name" value="START"/>
    <property type="match status" value="1"/>
</dbReference>
<evidence type="ECO:0000313" key="8">
    <source>
        <dbReference type="Proteomes" id="UP000785679"/>
    </source>
</evidence>
<keyword evidence="8" id="KW-1185">Reference proteome</keyword>
<reference evidence="7" key="1">
    <citation type="submission" date="2019-06" db="EMBL/GenBank/DDBJ databases">
        <authorList>
            <person name="Zheng W."/>
        </authorList>
    </citation>
    <scope>NUCLEOTIDE SEQUENCE</scope>
    <source>
        <strain evidence="7">QDHG01</strain>
    </source>
</reference>
<dbReference type="SMART" id="SM00233">
    <property type="entry name" value="PH"/>
    <property type="match status" value="1"/>
</dbReference>
<keyword evidence="4" id="KW-0812">Transmembrane</keyword>
<dbReference type="PROSITE" id="PS50848">
    <property type="entry name" value="START"/>
    <property type="match status" value="1"/>
</dbReference>
<gene>
    <name evidence="7" type="ORF">FGO68_gene2207</name>
</gene>
<comment type="subcellular location">
    <subcellularLocation>
        <location evidence="1">Endoplasmic reticulum</location>
    </subcellularLocation>
</comment>
<organism evidence="7 8">
    <name type="scientific">Halteria grandinella</name>
    <dbReference type="NCBI Taxonomy" id="5974"/>
    <lineage>
        <taxon>Eukaryota</taxon>
        <taxon>Sar</taxon>
        <taxon>Alveolata</taxon>
        <taxon>Ciliophora</taxon>
        <taxon>Intramacronucleata</taxon>
        <taxon>Spirotrichea</taxon>
        <taxon>Stichotrichia</taxon>
        <taxon>Sporadotrichida</taxon>
        <taxon>Halteriidae</taxon>
        <taxon>Halteria</taxon>
    </lineage>
</organism>
<dbReference type="PROSITE" id="PS50003">
    <property type="entry name" value="PH_DOMAIN"/>
    <property type="match status" value="1"/>
</dbReference>
<evidence type="ECO:0000259" key="5">
    <source>
        <dbReference type="PROSITE" id="PS50003"/>
    </source>
</evidence>
<dbReference type="AlphaFoldDB" id="A0A8J8T5E9"/>
<dbReference type="PANTHER" id="PTHR19308:SF14">
    <property type="entry name" value="START DOMAIN-CONTAINING PROTEIN"/>
    <property type="match status" value="1"/>
</dbReference>
<feature type="domain" description="PH" evidence="5">
    <location>
        <begin position="15"/>
        <end position="121"/>
    </location>
</feature>
<dbReference type="Pfam" id="PF01852">
    <property type="entry name" value="START"/>
    <property type="match status" value="1"/>
</dbReference>
<protein>
    <recommendedName>
        <fullName evidence="9">START domain-containing protein</fullName>
    </recommendedName>
</protein>
<keyword evidence="2" id="KW-0256">Endoplasmic reticulum</keyword>
<evidence type="ECO:0000256" key="3">
    <source>
        <dbReference type="SAM" id="MobiDB-lite"/>
    </source>
</evidence>
<evidence type="ECO:0000256" key="4">
    <source>
        <dbReference type="SAM" id="Phobius"/>
    </source>
</evidence>
<feature type="domain" description="START" evidence="6">
    <location>
        <begin position="609"/>
        <end position="792"/>
    </location>
</feature>
<dbReference type="SUPFAM" id="SSF55961">
    <property type="entry name" value="Bet v1-like"/>
    <property type="match status" value="1"/>
</dbReference>